<dbReference type="AlphaFoldDB" id="A0A411PKP7"/>
<dbReference type="NCBIfam" id="TIGR00249">
    <property type="entry name" value="sixA"/>
    <property type="match status" value="1"/>
</dbReference>
<name>A0A411PKP7_9GAMM</name>
<dbReference type="Proteomes" id="UP000291106">
    <property type="component" value="Chromosome"/>
</dbReference>
<dbReference type="RefSeq" id="WP_130601873.1">
    <property type="nucleotide sequence ID" value="NZ_CP036200.1"/>
</dbReference>
<sequence>MQLFLMRHGEAGFDAPSDRERKLTDTGRYQTRLMANWLSKHADQFELVIVSPYLRAQQTWQEVSKSLPEPGHFVTLDDVTPNADPSYGVDAIKAYAEQFGAEKVLVISHMPIVGFMVHEFDTSIEPPIFATSAIAKIDSQGEVANFEGMYTPQNVA</sequence>
<proteinExistence type="predicted"/>
<dbReference type="Gene3D" id="3.40.50.1240">
    <property type="entry name" value="Phosphoglycerate mutase-like"/>
    <property type="match status" value="1"/>
</dbReference>
<keyword evidence="3" id="KW-1185">Reference proteome</keyword>
<dbReference type="InterPro" id="IPR013078">
    <property type="entry name" value="His_Pase_superF_clade-1"/>
</dbReference>
<protein>
    <submittedName>
        <fullName evidence="2">Phosphohistidine phosphatase SixA</fullName>
    </submittedName>
</protein>
<dbReference type="KEGG" id="smai:EXU30_16535"/>
<dbReference type="CDD" id="cd07067">
    <property type="entry name" value="HP_PGM_like"/>
    <property type="match status" value="1"/>
</dbReference>
<gene>
    <name evidence="2" type="primary">sixA</name>
    <name evidence="2" type="ORF">EXU30_16535</name>
</gene>
<dbReference type="InterPro" id="IPR029033">
    <property type="entry name" value="His_PPase_superfam"/>
</dbReference>
<dbReference type="Pfam" id="PF00300">
    <property type="entry name" value="His_Phos_1"/>
    <property type="match status" value="1"/>
</dbReference>
<evidence type="ECO:0000256" key="1">
    <source>
        <dbReference type="ARBA" id="ARBA00022801"/>
    </source>
</evidence>
<accession>A0A411PKP7</accession>
<dbReference type="EMBL" id="CP036200">
    <property type="protein sequence ID" value="QBF84100.1"/>
    <property type="molecule type" value="Genomic_DNA"/>
</dbReference>
<evidence type="ECO:0000313" key="2">
    <source>
        <dbReference type="EMBL" id="QBF84100.1"/>
    </source>
</evidence>
<organism evidence="2 3">
    <name type="scientific">Shewanella maritima</name>
    <dbReference type="NCBI Taxonomy" id="2520507"/>
    <lineage>
        <taxon>Bacteria</taxon>
        <taxon>Pseudomonadati</taxon>
        <taxon>Pseudomonadota</taxon>
        <taxon>Gammaproteobacteria</taxon>
        <taxon>Alteromonadales</taxon>
        <taxon>Shewanellaceae</taxon>
        <taxon>Shewanella</taxon>
    </lineage>
</organism>
<dbReference type="GO" id="GO:0101006">
    <property type="term" value="F:protein histidine phosphatase activity"/>
    <property type="evidence" value="ECO:0007669"/>
    <property type="project" value="InterPro"/>
</dbReference>
<dbReference type="InterPro" id="IPR051021">
    <property type="entry name" value="Mito_Ser/Thr_phosphatase"/>
</dbReference>
<dbReference type="SUPFAM" id="SSF53254">
    <property type="entry name" value="Phosphoglycerate mutase-like"/>
    <property type="match status" value="1"/>
</dbReference>
<dbReference type="InterPro" id="IPR004449">
    <property type="entry name" value="SixA"/>
</dbReference>
<reference evidence="2 3" key="1">
    <citation type="submission" date="2019-02" db="EMBL/GenBank/DDBJ databases">
        <title>Shewanella sp. D4-2 isolated from Dokdo Island.</title>
        <authorList>
            <person name="Baek K."/>
        </authorList>
    </citation>
    <scope>NUCLEOTIDE SEQUENCE [LARGE SCALE GENOMIC DNA]</scope>
    <source>
        <strain evidence="2 3">D4-2</strain>
    </source>
</reference>
<dbReference type="SMART" id="SM00855">
    <property type="entry name" value="PGAM"/>
    <property type="match status" value="1"/>
</dbReference>
<dbReference type="GO" id="GO:0005737">
    <property type="term" value="C:cytoplasm"/>
    <property type="evidence" value="ECO:0007669"/>
    <property type="project" value="InterPro"/>
</dbReference>
<evidence type="ECO:0000313" key="3">
    <source>
        <dbReference type="Proteomes" id="UP000291106"/>
    </source>
</evidence>
<dbReference type="PANTHER" id="PTHR20935">
    <property type="entry name" value="PHOSPHOGLYCERATE MUTASE-RELATED"/>
    <property type="match status" value="1"/>
</dbReference>
<keyword evidence="1" id="KW-0378">Hydrolase</keyword>
<dbReference type="OrthoDB" id="92610at2"/>